<evidence type="ECO:0000313" key="8">
    <source>
        <dbReference type="Proteomes" id="UP000044377"/>
    </source>
</evidence>
<keyword evidence="8" id="KW-1185">Reference proteome</keyword>
<dbReference type="InterPro" id="IPR010583">
    <property type="entry name" value="MipA"/>
</dbReference>
<organism evidence="7 8">
    <name type="scientific">Brenneria goodwinii</name>
    <dbReference type="NCBI Taxonomy" id="1109412"/>
    <lineage>
        <taxon>Bacteria</taxon>
        <taxon>Pseudomonadati</taxon>
        <taxon>Pseudomonadota</taxon>
        <taxon>Gammaproteobacteria</taxon>
        <taxon>Enterobacterales</taxon>
        <taxon>Pectobacteriaceae</taxon>
        <taxon>Brenneria</taxon>
    </lineage>
</organism>
<dbReference type="Pfam" id="PF06629">
    <property type="entry name" value="MipA"/>
    <property type="match status" value="1"/>
</dbReference>
<feature type="signal peptide" evidence="6">
    <location>
        <begin position="1"/>
        <end position="28"/>
    </location>
</feature>
<protein>
    <submittedName>
        <fullName evidence="7">Outer membrane protein V</fullName>
    </submittedName>
</protein>
<keyword evidence="5" id="KW-0998">Cell outer membrane</keyword>
<feature type="chain" id="PRO_5005193979" evidence="6">
    <location>
        <begin position="29"/>
        <end position="275"/>
    </location>
</feature>
<evidence type="ECO:0000256" key="5">
    <source>
        <dbReference type="ARBA" id="ARBA00023237"/>
    </source>
</evidence>
<gene>
    <name evidence="7" type="ORF">BN1221_00536c</name>
</gene>
<evidence type="ECO:0000256" key="3">
    <source>
        <dbReference type="ARBA" id="ARBA00022729"/>
    </source>
</evidence>
<evidence type="ECO:0000256" key="6">
    <source>
        <dbReference type="SAM" id="SignalP"/>
    </source>
</evidence>
<dbReference type="AlphaFoldDB" id="A0A0G4JQD4"/>
<keyword evidence="4" id="KW-0472">Membrane</keyword>
<dbReference type="PANTHER" id="PTHR38776:SF1">
    <property type="entry name" value="MLTA-INTERACTING PROTEIN-RELATED"/>
    <property type="match status" value="1"/>
</dbReference>
<proteinExistence type="inferred from homology"/>
<name>A0A0G4JQD4_9GAMM</name>
<dbReference type="RefSeq" id="WP_053085502.1">
    <property type="nucleotide sequence ID" value="NZ_CGIG01000001.1"/>
</dbReference>
<dbReference type="PANTHER" id="PTHR38776">
    <property type="entry name" value="MLTA-INTERACTING PROTEIN-RELATED"/>
    <property type="match status" value="1"/>
</dbReference>
<evidence type="ECO:0000313" key="7">
    <source>
        <dbReference type="EMBL" id="CPR14129.1"/>
    </source>
</evidence>
<dbReference type="EMBL" id="CGIG01000001">
    <property type="protein sequence ID" value="CPR14129.1"/>
    <property type="molecule type" value="Genomic_DNA"/>
</dbReference>
<evidence type="ECO:0000256" key="4">
    <source>
        <dbReference type="ARBA" id="ARBA00023136"/>
    </source>
</evidence>
<accession>A0A0G4JQD4</accession>
<dbReference type="STRING" id="1109412.BN1221_00536c"/>
<dbReference type="GO" id="GO:0009279">
    <property type="term" value="C:cell outer membrane"/>
    <property type="evidence" value="ECO:0007669"/>
    <property type="project" value="UniProtKB-SubCell"/>
</dbReference>
<reference evidence="8" key="1">
    <citation type="submission" date="2015-01" db="EMBL/GenBank/DDBJ databases">
        <authorList>
            <person name="Paterson Steve"/>
        </authorList>
    </citation>
    <scope>NUCLEOTIDE SEQUENCE [LARGE SCALE GENOMIC DNA]</scope>
    <source>
        <strain evidence="8">OBR1</strain>
    </source>
</reference>
<evidence type="ECO:0000256" key="2">
    <source>
        <dbReference type="ARBA" id="ARBA00005722"/>
    </source>
</evidence>
<dbReference type="Proteomes" id="UP000044377">
    <property type="component" value="Unassembled WGS sequence"/>
</dbReference>
<sequence>MSNANSFPMRRYLCLACALAVLPLAGQAQQTEPQAPASLFGDETDVNLGLGATFSPRYLGARQTRVSPELELSISRGIFFADTLRGIGAEYLTDSGFYVSGALSYDPGRKEKESTWRPGSKRLRGMGEVKGATTADLLVSQRITSWLAINGEAEFRVAGYERGNRYRLGLEGTVLRDGGDTLTLGVNMHAGDGRYNRTYFGVSEEQQRNSRFSRFNAQSGIYAYSASIDWQHDFDRNWTLFMGVNLMEFSDRAHHSPLVEGNTGVTGFAMVNYTF</sequence>
<evidence type="ECO:0000256" key="1">
    <source>
        <dbReference type="ARBA" id="ARBA00004442"/>
    </source>
</evidence>
<keyword evidence="3 6" id="KW-0732">Signal</keyword>
<comment type="similarity">
    <text evidence="2">Belongs to the MipA/OmpV family.</text>
</comment>
<dbReference type="OrthoDB" id="5951177at2"/>
<comment type="subcellular location">
    <subcellularLocation>
        <location evidence="1">Cell outer membrane</location>
    </subcellularLocation>
</comment>